<dbReference type="GO" id="GO:0042797">
    <property type="term" value="P:tRNA transcription by RNA polymerase III"/>
    <property type="evidence" value="ECO:0007669"/>
    <property type="project" value="TreeGrafter"/>
</dbReference>
<dbReference type="InterPro" id="IPR014381">
    <property type="entry name" value="Arch_Rpo5/euc_Rpb5"/>
</dbReference>
<feature type="domain" description="RNA polymerase subunit H/Rpb5 C-terminal" evidence="5">
    <location>
        <begin position="190"/>
        <end position="262"/>
    </location>
</feature>
<comment type="caution">
    <text evidence="7">The sequence shown here is derived from an EMBL/GenBank/DDBJ whole genome shotgun (WGS) entry which is preliminary data.</text>
</comment>
<evidence type="ECO:0000313" key="8">
    <source>
        <dbReference type="Proteomes" id="UP000283634"/>
    </source>
</evidence>
<organism evidence="7 8">
    <name type="scientific">Trypanosoma rangeli</name>
    <dbReference type="NCBI Taxonomy" id="5698"/>
    <lineage>
        <taxon>Eukaryota</taxon>
        <taxon>Discoba</taxon>
        <taxon>Euglenozoa</taxon>
        <taxon>Kinetoplastea</taxon>
        <taxon>Metakinetoplastina</taxon>
        <taxon>Trypanosomatida</taxon>
        <taxon>Trypanosomatidae</taxon>
        <taxon>Trypanosoma</taxon>
        <taxon>Herpetosoma</taxon>
    </lineage>
</organism>
<keyword evidence="3" id="KW-0539">Nucleus</keyword>
<keyword evidence="7" id="KW-0548">Nucleotidyltransferase</keyword>
<evidence type="ECO:0000259" key="6">
    <source>
        <dbReference type="Pfam" id="PF03871"/>
    </source>
</evidence>
<accession>A0A3R7M9Z6</accession>
<dbReference type="GO" id="GO:0003677">
    <property type="term" value="F:DNA binding"/>
    <property type="evidence" value="ECO:0007669"/>
    <property type="project" value="InterPro"/>
</dbReference>
<evidence type="ECO:0000256" key="1">
    <source>
        <dbReference type="ARBA" id="ARBA00004123"/>
    </source>
</evidence>
<dbReference type="HAMAP" id="MF_00025">
    <property type="entry name" value="RNApol_Rpo5_RPB5"/>
    <property type="match status" value="1"/>
</dbReference>
<name>A0A3R7M9Z6_TRYRA</name>
<dbReference type="SUPFAM" id="SSF53036">
    <property type="entry name" value="Eukaryotic RPB5 N-terminal domain"/>
    <property type="match status" value="1"/>
</dbReference>
<dbReference type="GeneID" id="40324697"/>
<evidence type="ECO:0000313" key="7">
    <source>
        <dbReference type="EMBL" id="RNF11681.1"/>
    </source>
</evidence>
<dbReference type="VEuPathDB" id="TriTrypDB:TRSC58_02283"/>
<evidence type="ECO:0000259" key="5">
    <source>
        <dbReference type="Pfam" id="PF01191"/>
    </source>
</evidence>
<dbReference type="GO" id="GO:0005666">
    <property type="term" value="C:RNA polymerase III complex"/>
    <property type="evidence" value="ECO:0007669"/>
    <property type="project" value="TreeGrafter"/>
</dbReference>
<dbReference type="OrthoDB" id="248779at2759"/>
<evidence type="ECO:0000256" key="3">
    <source>
        <dbReference type="ARBA" id="ARBA00023242"/>
    </source>
</evidence>
<dbReference type="PANTHER" id="PTHR10535:SF24">
    <property type="entry name" value="RNA POLYMERASES II SUBUNIT, PUTATIVE-RELATED"/>
    <property type="match status" value="1"/>
</dbReference>
<sequence length="263" mass="29947">MPPPVMVLCCANPSFFFLYWGAGSNKKKPKGGATRPLWKGGAAVMGDESNPIGQEALLYDKMFRVMRTVGEMMRDRKYQVADKIIPSSVEEFKDWYADIRDGVIYRDRMTVPCERIGVSQRSRAMVFFSEGLSMETMKRYHTQATETNCDRVIIVTHGKVNATVKRHVDDLNRSSLGLKVQLFDEDDLVVNITHHELVPKHTQLEDEEVKEMLQAHALELGMLPRILSTDPVAAYLGLERGRVVRIERKSMSAGFYVTYRQVV</sequence>
<dbReference type="GO" id="GO:0006362">
    <property type="term" value="P:transcription elongation by RNA polymerase I"/>
    <property type="evidence" value="ECO:0007669"/>
    <property type="project" value="TreeGrafter"/>
</dbReference>
<feature type="domain" description="RNA polymerase Rpb5 N-terminal" evidence="6">
    <location>
        <begin position="60"/>
        <end position="142"/>
    </location>
</feature>
<keyword evidence="8" id="KW-1185">Reference proteome</keyword>
<dbReference type="GO" id="GO:0005665">
    <property type="term" value="C:RNA polymerase II, core complex"/>
    <property type="evidence" value="ECO:0007669"/>
    <property type="project" value="TreeGrafter"/>
</dbReference>
<dbReference type="InterPro" id="IPR035913">
    <property type="entry name" value="RPB5-like_sf"/>
</dbReference>
<keyword evidence="7" id="KW-0240">DNA-directed RNA polymerase</keyword>
<dbReference type="Gene3D" id="3.90.940.20">
    <property type="entry name" value="RPB5-like RNA polymerase subunit"/>
    <property type="match status" value="1"/>
</dbReference>
<dbReference type="InterPro" id="IPR036710">
    <property type="entry name" value="RNA_pol_Rpb5_N_sf"/>
</dbReference>
<keyword evidence="2" id="KW-0804">Transcription</keyword>
<protein>
    <submittedName>
        <fullName evidence="7">DNA-directed RNA polymerases II</fullName>
        <ecNumber evidence="7">2.7.7.6</ecNumber>
    </submittedName>
</protein>
<comment type="similarity">
    <text evidence="4">Belongs to the archaeal Rpo5/eukaryotic RPB5 RNA polymerase subunit family.</text>
</comment>
<dbReference type="OMA" id="VRDRGYF"/>
<dbReference type="GO" id="GO:0005736">
    <property type="term" value="C:RNA polymerase I complex"/>
    <property type="evidence" value="ECO:0007669"/>
    <property type="project" value="TreeGrafter"/>
</dbReference>
<dbReference type="GO" id="GO:0003899">
    <property type="term" value="F:DNA-directed RNA polymerase activity"/>
    <property type="evidence" value="ECO:0007669"/>
    <property type="project" value="UniProtKB-EC"/>
</dbReference>
<proteinExistence type="inferred from homology"/>
<reference evidence="7 8" key="1">
    <citation type="journal article" date="2018" name="BMC Genomics">
        <title>Genomic comparison of Trypanosoma conorhini and Trypanosoma rangeli to Trypanosoma cruzi strains of high and low virulence.</title>
        <authorList>
            <person name="Bradwell K.R."/>
            <person name="Koparde V.N."/>
            <person name="Matveyev A.V."/>
            <person name="Serrano M.G."/>
            <person name="Alves J.M."/>
            <person name="Parikh H."/>
            <person name="Huang B."/>
            <person name="Lee V."/>
            <person name="Espinosa-Alvarez O."/>
            <person name="Ortiz P.A."/>
            <person name="Costa-Martins A.G."/>
            <person name="Teixeira M.M."/>
            <person name="Buck G.A."/>
        </authorList>
    </citation>
    <scope>NUCLEOTIDE SEQUENCE [LARGE SCALE GENOMIC DNA]</scope>
    <source>
        <strain evidence="7 8">AM80</strain>
    </source>
</reference>
<dbReference type="AlphaFoldDB" id="A0A3R7M9Z6"/>
<dbReference type="PANTHER" id="PTHR10535">
    <property type="entry name" value="DNA-DIRECTED RNA POLYMERASES I, II, AND III SUBUNIT RPABC1"/>
    <property type="match status" value="1"/>
</dbReference>
<dbReference type="Pfam" id="PF03871">
    <property type="entry name" value="RNA_pol_Rpb5_N"/>
    <property type="match status" value="1"/>
</dbReference>
<keyword evidence="7" id="KW-0808">Transferase</keyword>
<dbReference type="Gene3D" id="3.40.1340.10">
    <property type="entry name" value="RNA polymerase, Rpb5, N-terminal domain"/>
    <property type="match status" value="1"/>
</dbReference>
<dbReference type="InterPro" id="IPR000783">
    <property type="entry name" value="RNA_pol_subH/Rpb5_C"/>
</dbReference>
<dbReference type="Pfam" id="PF01191">
    <property type="entry name" value="RNA_pol_Rpb5_C"/>
    <property type="match status" value="1"/>
</dbReference>
<dbReference type="GO" id="GO:0006366">
    <property type="term" value="P:transcription by RNA polymerase II"/>
    <property type="evidence" value="ECO:0007669"/>
    <property type="project" value="TreeGrafter"/>
</dbReference>
<dbReference type="FunFam" id="3.90.940.20:FF:000001">
    <property type="entry name" value="DNA-directed RNA polymerases I, II, and III subunit RPABC1"/>
    <property type="match status" value="1"/>
</dbReference>
<comment type="subcellular location">
    <subcellularLocation>
        <location evidence="1">Nucleus</location>
    </subcellularLocation>
</comment>
<dbReference type="PROSITE" id="PS01110">
    <property type="entry name" value="RNA_POL_H_23KD"/>
    <property type="match status" value="1"/>
</dbReference>
<dbReference type="InterPro" id="IPR020608">
    <property type="entry name" value="RNA_pol_subH/Rpb5_CS"/>
</dbReference>
<dbReference type="RefSeq" id="XP_029242313.1">
    <property type="nucleotide sequence ID" value="XM_029377833.1"/>
</dbReference>
<dbReference type="InterPro" id="IPR005571">
    <property type="entry name" value="RNA_pol_Rpb5_N"/>
</dbReference>
<dbReference type="EMBL" id="MKGL01000014">
    <property type="protein sequence ID" value="RNF11681.1"/>
    <property type="molecule type" value="Genomic_DNA"/>
</dbReference>
<dbReference type="EC" id="2.7.7.6" evidence="7"/>
<evidence type="ECO:0000256" key="2">
    <source>
        <dbReference type="ARBA" id="ARBA00023163"/>
    </source>
</evidence>
<dbReference type="Proteomes" id="UP000283634">
    <property type="component" value="Unassembled WGS sequence"/>
</dbReference>
<evidence type="ECO:0000256" key="4">
    <source>
        <dbReference type="ARBA" id="ARBA00025765"/>
    </source>
</evidence>
<dbReference type="SUPFAM" id="SSF55287">
    <property type="entry name" value="RPB5-like RNA polymerase subunit"/>
    <property type="match status" value="1"/>
</dbReference>
<gene>
    <name evidence="7" type="ORF">TraAM80_00764</name>
</gene>